<dbReference type="InterPro" id="IPR028203">
    <property type="entry name" value="PSII_CF48-like_dom"/>
</dbReference>
<proteinExistence type="predicted"/>
<dbReference type="PANTHER" id="PTHR47199">
    <property type="entry name" value="PHOTOSYSTEM II STABILITY/ASSEMBLY FACTOR HCF136, CHLOROPLASTIC"/>
    <property type="match status" value="1"/>
</dbReference>
<organism evidence="4 5">
    <name type="scientific">Marinobacterium maritimum</name>
    <dbReference type="NCBI Taxonomy" id="500162"/>
    <lineage>
        <taxon>Bacteria</taxon>
        <taxon>Pseudomonadati</taxon>
        <taxon>Pseudomonadota</taxon>
        <taxon>Gammaproteobacteria</taxon>
        <taxon>Oceanospirillales</taxon>
        <taxon>Oceanospirillaceae</taxon>
        <taxon>Marinobacterium</taxon>
    </lineage>
</organism>
<evidence type="ECO:0000259" key="3">
    <source>
        <dbReference type="Pfam" id="PF14870"/>
    </source>
</evidence>
<sequence length="386" mass="41779">MRQLSISNLFQSKDLWGAVLTRVPGGTVLALGLVLASPLWAQQDALETPAVITERASRSVLMDITRAGDRFITVGERGHILYSDDQGISWQQAQVPVRETLTAISFPTAETGWAVGHSGVVLVSHDAGLSWRKQLDGHRANALIAEQLQQALVSLEQDPAATPGQLDQLDYLLSDARSFVEEGATRAFLDVWFDNEQEGWVLGTFGLILHTRDGGKSWSFIGHELPNPDSFHYFSMFKQGDTILITGEAGSLYRSIDAGASWVSLDSPYEGSLFGITGQGSQVAVFGLKGHAFESRDLGENWQALELGTDRSLIGGAWLDANRLILTGNGGTLIEVTPERRAVPLHTKGRGAFTAVLPSMNQQLLLVGESGIQRLTLNTTQGGDTQ</sequence>
<dbReference type="Pfam" id="PF14870">
    <property type="entry name" value="PSII_BNR"/>
    <property type="match status" value="2"/>
</dbReference>
<dbReference type="InterPro" id="IPR015943">
    <property type="entry name" value="WD40/YVTN_repeat-like_dom_sf"/>
</dbReference>
<evidence type="ECO:0000256" key="1">
    <source>
        <dbReference type="ARBA" id="ARBA00022531"/>
    </source>
</evidence>
<dbReference type="RefSeq" id="WP_343802446.1">
    <property type="nucleotide sequence ID" value="NZ_BAAAET010000001.1"/>
</dbReference>
<dbReference type="Proteomes" id="UP001499915">
    <property type="component" value="Unassembled WGS sequence"/>
</dbReference>
<feature type="domain" description="Photosynthesis system II assembly factor Ycf48/Hcf136-like" evidence="3">
    <location>
        <begin position="184"/>
        <end position="306"/>
    </location>
</feature>
<dbReference type="EMBL" id="BAAAET010000001">
    <property type="protein sequence ID" value="GAA0684481.1"/>
    <property type="molecule type" value="Genomic_DNA"/>
</dbReference>
<keyword evidence="5" id="KW-1185">Reference proteome</keyword>
<protein>
    <submittedName>
        <fullName evidence="4">YCF48-related protein</fullName>
    </submittedName>
</protein>
<accession>A0ABP3T907</accession>
<dbReference type="InterPro" id="IPR036278">
    <property type="entry name" value="Sialidase_sf"/>
</dbReference>
<evidence type="ECO:0000313" key="4">
    <source>
        <dbReference type="EMBL" id="GAA0684481.1"/>
    </source>
</evidence>
<gene>
    <name evidence="4" type="ORF">GCM10009104_07310</name>
</gene>
<comment type="caution">
    <text evidence="4">The sequence shown here is derived from an EMBL/GenBank/DDBJ whole genome shotgun (WGS) entry which is preliminary data.</text>
</comment>
<name>A0ABP3T907_9GAMM</name>
<reference evidence="5" key="1">
    <citation type="journal article" date="2019" name="Int. J. Syst. Evol. Microbiol.">
        <title>The Global Catalogue of Microorganisms (GCM) 10K type strain sequencing project: providing services to taxonomists for standard genome sequencing and annotation.</title>
        <authorList>
            <consortium name="The Broad Institute Genomics Platform"/>
            <consortium name="The Broad Institute Genome Sequencing Center for Infectious Disease"/>
            <person name="Wu L."/>
            <person name="Ma J."/>
        </authorList>
    </citation>
    <scope>NUCLEOTIDE SEQUENCE [LARGE SCALE GENOMIC DNA]</scope>
    <source>
        <strain evidence="5">JCM 15134</strain>
    </source>
</reference>
<dbReference type="PANTHER" id="PTHR47199:SF2">
    <property type="entry name" value="PHOTOSYSTEM II STABILITY_ASSEMBLY FACTOR HCF136, CHLOROPLASTIC"/>
    <property type="match status" value="1"/>
</dbReference>
<evidence type="ECO:0000313" key="5">
    <source>
        <dbReference type="Proteomes" id="UP001499915"/>
    </source>
</evidence>
<evidence type="ECO:0000256" key="2">
    <source>
        <dbReference type="ARBA" id="ARBA00023276"/>
    </source>
</evidence>
<keyword evidence="1" id="KW-0602">Photosynthesis</keyword>
<dbReference type="SUPFAM" id="SSF50939">
    <property type="entry name" value="Sialidases"/>
    <property type="match status" value="1"/>
</dbReference>
<feature type="domain" description="Photosynthesis system II assembly factor Ycf48/Hcf136-like" evidence="3">
    <location>
        <begin position="72"/>
        <end position="133"/>
    </location>
</feature>
<keyword evidence="2" id="KW-0604">Photosystem II</keyword>
<dbReference type="Gene3D" id="2.130.10.10">
    <property type="entry name" value="YVTN repeat-like/Quinoprotein amine dehydrogenase"/>
    <property type="match status" value="2"/>
</dbReference>